<sequence length="297" mass="33926">MTANEKERFDQFSAVLLTELMERTKKTLELLQPEEQPCSLLPFAQTPIFVDIYTEILRVGIYPIVISRRPVRAILGDVDWAREGREYLLTVLDDRSNAVFVAWDFAWDSLWAERKTTAAAAAAANGPPKEKKGGFLQSLFGRSKGPAKRDEAGEGETVVMEGLYAMLTGLAEKRGFLPLFYEDVRFFKSLVRTKPARLFAAMKELKQYHHQEFYLSGHEQAKPGVLSDALQKWHYNLPERVGELLVLKAAVDLEHVNKTFIGKYIRQSARTQEEAERGMPYLSVYWKSMPNTLQMDD</sequence>
<comment type="caution">
    <text evidence="1">The sequence shown here is derived from an EMBL/GenBank/DDBJ whole genome shotgun (WGS) entry which is preliminary data.</text>
</comment>
<accession>A0ABX2T4Y3</accession>
<dbReference type="RefSeq" id="WP_180281126.1">
    <property type="nucleotide sequence ID" value="NZ_JABFDB010000002.1"/>
</dbReference>
<organism evidence="1 2">
    <name type="scientific">Azospirillum oleiclasticum</name>
    <dbReference type="NCBI Taxonomy" id="2735135"/>
    <lineage>
        <taxon>Bacteria</taxon>
        <taxon>Pseudomonadati</taxon>
        <taxon>Pseudomonadota</taxon>
        <taxon>Alphaproteobacteria</taxon>
        <taxon>Rhodospirillales</taxon>
        <taxon>Azospirillaceae</taxon>
        <taxon>Azospirillum</taxon>
    </lineage>
</organism>
<evidence type="ECO:0000313" key="2">
    <source>
        <dbReference type="Proteomes" id="UP000584642"/>
    </source>
</evidence>
<dbReference type="Proteomes" id="UP000584642">
    <property type="component" value="Unassembled WGS sequence"/>
</dbReference>
<dbReference type="EMBL" id="JABFDB010000002">
    <property type="protein sequence ID" value="NYZ19380.1"/>
    <property type="molecule type" value="Genomic_DNA"/>
</dbReference>
<evidence type="ECO:0000313" key="1">
    <source>
        <dbReference type="EMBL" id="NYZ19380.1"/>
    </source>
</evidence>
<reference evidence="1 2" key="1">
    <citation type="submission" date="2020-05" db="EMBL/GenBank/DDBJ databases">
        <title>Azospirillum oleiclasticum sp. nov, a nitrogen-fixing and heavy crude oil-emulsifying bacterium isolated from the crude oil of Yumen Oilfield.</title>
        <authorList>
            <person name="Wu D."/>
            <person name="Cai M."/>
            <person name="Zhang X."/>
        </authorList>
    </citation>
    <scope>NUCLEOTIDE SEQUENCE [LARGE SCALE GENOMIC DNA]</scope>
    <source>
        <strain evidence="1 2">ROY-1-1-2</strain>
    </source>
</reference>
<proteinExistence type="predicted"/>
<keyword evidence="2" id="KW-1185">Reference proteome</keyword>
<gene>
    <name evidence="1" type="ORF">HND93_06625</name>
</gene>
<name>A0ABX2T4Y3_9PROT</name>
<protein>
    <submittedName>
        <fullName evidence="1">Uncharacterized protein</fullName>
    </submittedName>
</protein>